<proteinExistence type="predicted"/>
<accession>A0A3N4N036</accession>
<evidence type="ECO:0000313" key="1">
    <source>
        <dbReference type="EMBL" id="RPD89401.1"/>
    </source>
</evidence>
<protein>
    <submittedName>
        <fullName evidence="1">Uncharacterized protein</fullName>
    </submittedName>
</protein>
<evidence type="ECO:0000313" key="2">
    <source>
        <dbReference type="Proteomes" id="UP000272412"/>
    </source>
</evidence>
<dbReference type="AlphaFoldDB" id="A0A3N4N036"/>
<keyword evidence="2" id="KW-1185">Reference proteome</keyword>
<dbReference type="RefSeq" id="WP_123804572.1">
    <property type="nucleotide sequence ID" value="NZ_RPFL01000007.1"/>
</dbReference>
<organism evidence="1 2">
    <name type="scientific">Neisseria weixii</name>
    <dbReference type="NCBI Taxonomy" id="1853276"/>
    <lineage>
        <taxon>Bacteria</taxon>
        <taxon>Pseudomonadati</taxon>
        <taxon>Pseudomonadota</taxon>
        <taxon>Betaproteobacteria</taxon>
        <taxon>Neisseriales</taxon>
        <taxon>Neisseriaceae</taxon>
        <taxon>Neisseria</taxon>
    </lineage>
</organism>
<reference evidence="1 2" key="1">
    <citation type="submission" date="2018-11" db="EMBL/GenBank/DDBJ databases">
        <title>Neisseria weixii sp. nov. isolated from the rectal contents of plateau pika (Ochotona cruzoniae).</title>
        <authorList>
            <person name="Zhang G."/>
        </authorList>
    </citation>
    <scope>NUCLEOTIDE SEQUENCE [LARGE SCALE GENOMIC DNA]</scope>
    <source>
        <strain evidence="1 2">10009</strain>
    </source>
</reference>
<dbReference type="Proteomes" id="UP000272412">
    <property type="component" value="Unassembled WGS sequence"/>
</dbReference>
<gene>
    <name evidence="1" type="ORF">EGK74_04060</name>
</gene>
<name>A0A3N4N036_9NEIS</name>
<sequence>MRIFTSPFGHLNYAAAFSEKQKQKLIKHFNLPQRSLDCNDGSYAAYVASFEHKGDDEEVKQLRVAVFNEEELKRHKDNTARIYALIVHEAMHIYQDILNEMVEHRPSVEFEAYSVQQICLDLFYCYEQFMKK</sequence>
<comment type="caution">
    <text evidence="1">The sequence shown here is derived from an EMBL/GenBank/DDBJ whole genome shotgun (WGS) entry which is preliminary data.</text>
</comment>
<dbReference type="EMBL" id="RPFL01000007">
    <property type="protein sequence ID" value="RPD89401.1"/>
    <property type="molecule type" value="Genomic_DNA"/>
</dbReference>